<sequence>MAPTDSGHKTQDRTTSQDQTRTNPLLIYNNADHLNNALGAIRVLGLEREDRDLQPHLTTVLKSIRDKKGGAPEQVVVSGILPVLALTLRNRGSQAVLATRLVSELADHSLVRKGFLDSGLVPALISVLTSPDQDLLIHSATALGRMCRESTQLQDQCVRCGAVPRLVSILLRASERPLLEEACLLALCNLSGRDLSDEGGVAWERGVSVHPGERCFTGSCPLRLWAGSWVTVVRVSQFAPGQVWQVSVNVEVMRRCTAGSWERLQGAPHSLFSVVRTGANVYKVLKNWTRTKTGTKRRPRNLRTRVFHTLL</sequence>
<evidence type="ECO:0000256" key="7">
    <source>
        <dbReference type="PROSITE-ProRule" id="PRU00259"/>
    </source>
</evidence>
<reference evidence="9 10" key="1">
    <citation type="submission" date="2024-04" db="EMBL/GenBank/DDBJ databases">
        <authorList>
            <person name="Waldvogel A.-M."/>
            <person name="Schoenle A."/>
        </authorList>
    </citation>
    <scope>NUCLEOTIDE SEQUENCE [LARGE SCALE GENOMIC DNA]</scope>
</reference>
<dbReference type="PROSITE" id="PS50176">
    <property type="entry name" value="ARM_REPEAT"/>
    <property type="match status" value="1"/>
</dbReference>
<dbReference type="Gene3D" id="1.25.10.10">
    <property type="entry name" value="Leucine-rich Repeat Variant"/>
    <property type="match status" value="1"/>
</dbReference>
<dbReference type="Proteomes" id="UP001497482">
    <property type="component" value="Chromosome 23"/>
</dbReference>
<dbReference type="InterPro" id="IPR000225">
    <property type="entry name" value="Armadillo"/>
</dbReference>
<dbReference type="InterPro" id="IPR040144">
    <property type="entry name" value="RAP1GDS1"/>
</dbReference>
<dbReference type="Pfam" id="PF00514">
    <property type="entry name" value="Arm"/>
    <property type="match status" value="1"/>
</dbReference>
<feature type="compositionally biased region" description="Basic and acidic residues" evidence="8">
    <location>
        <begin position="1"/>
        <end position="12"/>
    </location>
</feature>
<evidence type="ECO:0000256" key="5">
    <source>
        <dbReference type="ARBA" id="ARBA00022824"/>
    </source>
</evidence>
<evidence type="ECO:0000256" key="8">
    <source>
        <dbReference type="SAM" id="MobiDB-lite"/>
    </source>
</evidence>
<feature type="repeat" description="ARM" evidence="7">
    <location>
        <begin position="161"/>
        <end position="191"/>
    </location>
</feature>
<evidence type="ECO:0000256" key="1">
    <source>
        <dbReference type="ARBA" id="ARBA00004173"/>
    </source>
</evidence>
<feature type="region of interest" description="Disordered" evidence="8">
    <location>
        <begin position="1"/>
        <end position="22"/>
    </location>
</feature>
<dbReference type="InterPro" id="IPR011989">
    <property type="entry name" value="ARM-like"/>
</dbReference>
<dbReference type="SMART" id="SM00185">
    <property type="entry name" value="ARM"/>
    <property type="match status" value="2"/>
</dbReference>
<evidence type="ECO:0000313" key="9">
    <source>
        <dbReference type="EMBL" id="CAL1599559.1"/>
    </source>
</evidence>
<evidence type="ECO:0000256" key="4">
    <source>
        <dbReference type="ARBA" id="ARBA00022490"/>
    </source>
</evidence>
<feature type="compositionally biased region" description="Low complexity" evidence="8">
    <location>
        <begin position="13"/>
        <end position="22"/>
    </location>
</feature>
<organism evidence="9 10">
    <name type="scientific">Knipowitschia caucasica</name>
    <name type="common">Caucasian dwarf goby</name>
    <name type="synonym">Pomatoschistus caucasicus</name>
    <dbReference type="NCBI Taxonomy" id="637954"/>
    <lineage>
        <taxon>Eukaryota</taxon>
        <taxon>Metazoa</taxon>
        <taxon>Chordata</taxon>
        <taxon>Craniata</taxon>
        <taxon>Vertebrata</taxon>
        <taxon>Euteleostomi</taxon>
        <taxon>Actinopterygii</taxon>
        <taxon>Neopterygii</taxon>
        <taxon>Teleostei</taxon>
        <taxon>Neoteleostei</taxon>
        <taxon>Acanthomorphata</taxon>
        <taxon>Gobiaria</taxon>
        <taxon>Gobiiformes</taxon>
        <taxon>Gobioidei</taxon>
        <taxon>Gobiidae</taxon>
        <taxon>Gobiinae</taxon>
        <taxon>Knipowitschia</taxon>
    </lineage>
</organism>
<keyword evidence="10" id="KW-1185">Reference proteome</keyword>
<evidence type="ECO:0000256" key="2">
    <source>
        <dbReference type="ARBA" id="ARBA00004240"/>
    </source>
</evidence>
<dbReference type="GO" id="GO:0005783">
    <property type="term" value="C:endoplasmic reticulum"/>
    <property type="evidence" value="ECO:0007669"/>
    <property type="project" value="UniProtKB-SubCell"/>
</dbReference>
<dbReference type="GO" id="GO:0005829">
    <property type="term" value="C:cytosol"/>
    <property type="evidence" value="ECO:0007669"/>
    <property type="project" value="UniProtKB-SubCell"/>
</dbReference>
<dbReference type="AlphaFoldDB" id="A0AAV2LIX8"/>
<dbReference type="SUPFAM" id="SSF48371">
    <property type="entry name" value="ARM repeat"/>
    <property type="match status" value="1"/>
</dbReference>
<proteinExistence type="predicted"/>
<dbReference type="GO" id="GO:0005085">
    <property type="term" value="F:guanyl-nucleotide exchange factor activity"/>
    <property type="evidence" value="ECO:0007669"/>
    <property type="project" value="InterPro"/>
</dbReference>
<dbReference type="PANTHER" id="PTHR10957">
    <property type="entry name" value="RAP1 GTPASE-GDP DISSOCIATION STIMULATOR 1"/>
    <property type="match status" value="1"/>
</dbReference>
<keyword evidence="6" id="KW-0496">Mitochondrion</keyword>
<dbReference type="InterPro" id="IPR016024">
    <property type="entry name" value="ARM-type_fold"/>
</dbReference>
<evidence type="ECO:0000256" key="3">
    <source>
        <dbReference type="ARBA" id="ARBA00004514"/>
    </source>
</evidence>
<keyword evidence="4" id="KW-0963">Cytoplasm</keyword>
<evidence type="ECO:0000256" key="6">
    <source>
        <dbReference type="ARBA" id="ARBA00023128"/>
    </source>
</evidence>
<dbReference type="GO" id="GO:0005739">
    <property type="term" value="C:mitochondrion"/>
    <property type="evidence" value="ECO:0007669"/>
    <property type="project" value="UniProtKB-SubCell"/>
</dbReference>
<dbReference type="EMBL" id="OZ035845">
    <property type="protein sequence ID" value="CAL1599559.1"/>
    <property type="molecule type" value="Genomic_DNA"/>
</dbReference>
<keyword evidence="5" id="KW-0256">Endoplasmic reticulum</keyword>
<name>A0AAV2LIX8_KNICA</name>
<protein>
    <submittedName>
        <fullName evidence="9">Uncharacterized protein</fullName>
    </submittedName>
</protein>
<accession>A0AAV2LIX8</accession>
<comment type="subcellular location">
    <subcellularLocation>
        <location evidence="3">Cytoplasm</location>
        <location evidence="3">Cytosol</location>
    </subcellularLocation>
    <subcellularLocation>
        <location evidence="2">Endoplasmic reticulum</location>
    </subcellularLocation>
    <subcellularLocation>
        <location evidence="1">Mitochondrion</location>
    </subcellularLocation>
</comment>
<gene>
    <name evidence="9" type="ORF">KC01_LOCUS27808</name>
</gene>
<evidence type="ECO:0000313" key="10">
    <source>
        <dbReference type="Proteomes" id="UP001497482"/>
    </source>
</evidence>